<dbReference type="InterPro" id="IPR035952">
    <property type="entry name" value="Rhomboid-like_sf"/>
</dbReference>
<dbReference type="Gene3D" id="1.20.1540.10">
    <property type="entry name" value="Rhomboid-like"/>
    <property type="match status" value="1"/>
</dbReference>
<dbReference type="EMBL" id="JAGYPN010000003">
    <property type="protein sequence ID" value="MBS4224385.1"/>
    <property type="molecule type" value="Genomic_DNA"/>
</dbReference>
<dbReference type="GO" id="GO:0006508">
    <property type="term" value="P:proteolysis"/>
    <property type="evidence" value="ECO:0007669"/>
    <property type="project" value="UniProtKB-KW"/>
</dbReference>
<dbReference type="InterPro" id="IPR022764">
    <property type="entry name" value="Peptidase_S54_rhomboid_dom"/>
</dbReference>
<organism evidence="9 10">
    <name type="scientific">Lederbergia citrea</name>
    <dbReference type="NCBI Taxonomy" id="2833581"/>
    <lineage>
        <taxon>Bacteria</taxon>
        <taxon>Bacillati</taxon>
        <taxon>Bacillota</taxon>
        <taxon>Bacilli</taxon>
        <taxon>Bacillales</taxon>
        <taxon>Bacillaceae</taxon>
        <taxon>Lederbergia</taxon>
    </lineage>
</organism>
<feature type="transmembrane region" description="Helical" evidence="7">
    <location>
        <begin position="154"/>
        <end position="172"/>
    </location>
</feature>
<evidence type="ECO:0000256" key="3">
    <source>
        <dbReference type="ARBA" id="ARBA00022692"/>
    </source>
</evidence>
<dbReference type="InterPro" id="IPR050925">
    <property type="entry name" value="Rhomboid_protease_S54"/>
</dbReference>
<feature type="transmembrane region" description="Helical" evidence="7">
    <location>
        <begin position="122"/>
        <end position="142"/>
    </location>
</feature>
<dbReference type="PANTHER" id="PTHR43731:SF14">
    <property type="entry name" value="PRESENILIN-ASSOCIATED RHOMBOID-LIKE PROTEIN, MITOCHONDRIAL"/>
    <property type="match status" value="1"/>
</dbReference>
<dbReference type="AlphaFoldDB" id="A0A942Z6D7"/>
<accession>A0A942Z6D7</accession>
<evidence type="ECO:0000256" key="7">
    <source>
        <dbReference type="SAM" id="Phobius"/>
    </source>
</evidence>
<evidence type="ECO:0000256" key="6">
    <source>
        <dbReference type="ARBA" id="ARBA00023136"/>
    </source>
</evidence>
<feature type="transmembrane region" description="Helical" evidence="7">
    <location>
        <begin position="12"/>
        <end position="38"/>
    </location>
</feature>
<feature type="transmembrane region" description="Helical" evidence="7">
    <location>
        <begin position="95"/>
        <end position="116"/>
    </location>
</feature>
<feature type="transmembrane region" description="Helical" evidence="7">
    <location>
        <begin position="58"/>
        <end position="83"/>
    </location>
</feature>
<evidence type="ECO:0000313" key="9">
    <source>
        <dbReference type="EMBL" id="MBS4224385.1"/>
    </source>
</evidence>
<keyword evidence="10" id="KW-1185">Reference proteome</keyword>
<evidence type="ECO:0000256" key="2">
    <source>
        <dbReference type="ARBA" id="ARBA00009045"/>
    </source>
</evidence>
<comment type="subcellular location">
    <subcellularLocation>
        <location evidence="1">Membrane</location>
        <topology evidence="1">Multi-pass membrane protein</topology>
    </subcellularLocation>
</comment>
<comment type="similarity">
    <text evidence="2">Belongs to the peptidase S54 family.</text>
</comment>
<dbReference type="PANTHER" id="PTHR43731">
    <property type="entry name" value="RHOMBOID PROTEASE"/>
    <property type="match status" value="1"/>
</dbReference>
<evidence type="ECO:0000313" key="10">
    <source>
        <dbReference type="Proteomes" id="UP000676456"/>
    </source>
</evidence>
<evidence type="ECO:0000259" key="8">
    <source>
        <dbReference type="Pfam" id="PF01694"/>
    </source>
</evidence>
<evidence type="ECO:0000256" key="4">
    <source>
        <dbReference type="ARBA" id="ARBA00022801"/>
    </source>
</evidence>
<sequence>MFLRTESFGQFLRLYPVISFIIAIQLVLFLIMHMPFFPHNWVLESMAGVNILIMEGEIWRLFTPIIVHVGFSHLLFNSFSLVLFGPALERALGKFMFILVYIACGLGANLATLMIHPPYYTHIGASGAIFGLFGVYLAAILIKKDSMPLQGKQVILPIAAISVVMTFFQSGVNITGHIFGLISGFIIGIVLLRYRRIDFH</sequence>
<gene>
    <name evidence="9" type="ORF">KHA91_16815</name>
</gene>
<dbReference type="SUPFAM" id="SSF144091">
    <property type="entry name" value="Rhomboid-like"/>
    <property type="match status" value="1"/>
</dbReference>
<protein>
    <submittedName>
        <fullName evidence="9">Rhomboid family intramembrane serine protease</fullName>
    </submittedName>
</protein>
<comment type="caution">
    <text evidence="9">The sequence shown here is derived from an EMBL/GenBank/DDBJ whole genome shotgun (WGS) entry which is preliminary data.</text>
</comment>
<dbReference type="Proteomes" id="UP000676456">
    <property type="component" value="Unassembled WGS sequence"/>
</dbReference>
<dbReference type="GO" id="GO:0016020">
    <property type="term" value="C:membrane"/>
    <property type="evidence" value="ECO:0007669"/>
    <property type="project" value="UniProtKB-SubCell"/>
</dbReference>
<keyword evidence="9" id="KW-0645">Protease</keyword>
<proteinExistence type="inferred from homology"/>
<feature type="domain" description="Peptidase S54 rhomboid" evidence="8">
    <location>
        <begin position="56"/>
        <end position="193"/>
    </location>
</feature>
<keyword evidence="4" id="KW-0378">Hydrolase</keyword>
<dbReference type="Pfam" id="PF01694">
    <property type="entry name" value="Rhomboid"/>
    <property type="match status" value="1"/>
</dbReference>
<keyword evidence="5 7" id="KW-1133">Transmembrane helix</keyword>
<evidence type="ECO:0000256" key="5">
    <source>
        <dbReference type="ARBA" id="ARBA00022989"/>
    </source>
</evidence>
<name>A0A942Z6D7_9BACI</name>
<dbReference type="RefSeq" id="WP_213099401.1">
    <property type="nucleotide sequence ID" value="NZ_JAGYPK010000003.1"/>
</dbReference>
<keyword evidence="3 7" id="KW-0812">Transmembrane</keyword>
<feature type="transmembrane region" description="Helical" evidence="7">
    <location>
        <begin position="178"/>
        <end position="194"/>
    </location>
</feature>
<reference evidence="9 10" key="1">
    <citation type="submission" date="2021-05" db="EMBL/GenBank/DDBJ databases">
        <title>Novel Bacillus species.</title>
        <authorList>
            <person name="Liu G."/>
        </authorList>
    </citation>
    <scope>NUCLEOTIDE SEQUENCE [LARGE SCALE GENOMIC DNA]</scope>
    <source>
        <strain evidence="9 10">FJAT-49682</strain>
    </source>
</reference>
<dbReference type="GO" id="GO:0004252">
    <property type="term" value="F:serine-type endopeptidase activity"/>
    <property type="evidence" value="ECO:0007669"/>
    <property type="project" value="InterPro"/>
</dbReference>
<keyword evidence="6 7" id="KW-0472">Membrane</keyword>
<evidence type="ECO:0000256" key="1">
    <source>
        <dbReference type="ARBA" id="ARBA00004141"/>
    </source>
</evidence>